<gene>
    <name evidence="6" type="ORF">J2S20_002417</name>
</gene>
<feature type="domain" description="HTH crp-type" evidence="5">
    <location>
        <begin position="156"/>
        <end position="224"/>
    </location>
</feature>
<evidence type="ECO:0000313" key="7">
    <source>
        <dbReference type="Proteomes" id="UP001241537"/>
    </source>
</evidence>
<dbReference type="SUPFAM" id="SSF46785">
    <property type="entry name" value="Winged helix' DNA-binding domain"/>
    <property type="match status" value="1"/>
</dbReference>
<dbReference type="AlphaFoldDB" id="A0AAE3VCE2"/>
<dbReference type="InterPro" id="IPR014710">
    <property type="entry name" value="RmlC-like_jellyroll"/>
</dbReference>
<feature type="domain" description="Cyclic nucleotide-binding" evidence="4">
    <location>
        <begin position="15"/>
        <end position="99"/>
    </location>
</feature>
<dbReference type="Gene3D" id="2.60.120.10">
    <property type="entry name" value="Jelly Rolls"/>
    <property type="match status" value="1"/>
</dbReference>
<dbReference type="Pfam" id="PF00027">
    <property type="entry name" value="cNMP_binding"/>
    <property type="match status" value="1"/>
</dbReference>
<dbReference type="EMBL" id="JAUSTO010000036">
    <property type="protein sequence ID" value="MDQ0153694.1"/>
    <property type="molecule type" value="Genomic_DNA"/>
</dbReference>
<dbReference type="PRINTS" id="PR00034">
    <property type="entry name" value="HTHCRP"/>
</dbReference>
<dbReference type="InterPro" id="IPR018490">
    <property type="entry name" value="cNMP-bd_dom_sf"/>
</dbReference>
<reference evidence="6" key="1">
    <citation type="submission" date="2023-07" db="EMBL/GenBank/DDBJ databases">
        <title>Genomic Encyclopedia of Type Strains, Phase IV (KMG-IV): sequencing the most valuable type-strain genomes for metagenomic binning, comparative biology and taxonomic classification.</title>
        <authorList>
            <person name="Goeker M."/>
        </authorList>
    </citation>
    <scope>NUCLEOTIDE SEQUENCE</scope>
    <source>
        <strain evidence="6">DSM 19659</strain>
    </source>
</reference>
<keyword evidence="7" id="KW-1185">Reference proteome</keyword>
<keyword evidence="1" id="KW-0805">Transcription regulation</keyword>
<dbReference type="GO" id="GO:0006355">
    <property type="term" value="P:regulation of DNA-templated transcription"/>
    <property type="evidence" value="ECO:0007669"/>
    <property type="project" value="InterPro"/>
</dbReference>
<dbReference type="SMART" id="SM00419">
    <property type="entry name" value="HTH_CRP"/>
    <property type="match status" value="1"/>
</dbReference>
<dbReference type="Proteomes" id="UP001241537">
    <property type="component" value="Unassembled WGS sequence"/>
</dbReference>
<organism evidence="6 7">
    <name type="scientific">Moryella indoligenes</name>
    <dbReference type="NCBI Taxonomy" id="371674"/>
    <lineage>
        <taxon>Bacteria</taxon>
        <taxon>Bacillati</taxon>
        <taxon>Bacillota</taxon>
        <taxon>Clostridia</taxon>
        <taxon>Lachnospirales</taxon>
        <taxon>Lachnospiraceae</taxon>
        <taxon>Moryella</taxon>
    </lineage>
</organism>
<accession>A0AAE3VCE2</accession>
<dbReference type="InterPro" id="IPR000595">
    <property type="entry name" value="cNMP-bd_dom"/>
</dbReference>
<dbReference type="Pfam" id="PF13545">
    <property type="entry name" value="HTH_Crp_2"/>
    <property type="match status" value="1"/>
</dbReference>
<sequence length="234" mass="27342">MLIEYELNKIKKSFLFKNTSENEIRQFVKNYHCSIVKFDRNDCIITREEISKRIGIVLSGTVGIYSDSFYGGHTLIGLGGQHYLFGFIAIFYNKHNSITTLYSHDNCTVAFFDIPSSLNSVEFIRSTPPQILSNIYEMLTIHIRDDFDRQQIISSKSVKVKLARYMIYSSKYAGSMQFDIKMNRTELSNFLGTYRTTLSRELSRMEREGLIRTERSLITILDYRKLLDIEMMSY</sequence>
<proteinExistence type="predicted"/>
<dbReference type="PROSITE" id="PS51063">
    <property type="entry name" value="HTH_CRP_2"/>
    <property type="match status" value="1"/>
</dbReference>
<keyword evidence="2" id="KW-0238">DNA-binding</keyword>
<dbReference type="InterPro" id="IPR036390">
    <property type="entry name" value="WH_DNA-bd_sf"/>
</dbReference>
<dbReference type="InterPro" id="IPR012318">
    <property type="entry name" value="HTH_CRP"/>
</dbReference>
<evidence type="ECO:0000256" key="1">
    <source>
        <dbReference type="ARBA" id="ARBA00023015"/>
    </source>
</evidence>
<dbReference type="CDD" id="cd00038">
    <property type="entry name" value="CAP_ED"/>
    <property type="match status" value="1"/>
</dbReference>
<evidence type="ECO:0000259" key="5">
    <source>
        <dbReference type="PROSITE" id="PS51063"/>
    </source>
</evidence>
<dbReference type="PROSITE" id="PS50042">
    <property type="entry name" value="CNMP_BINDING_3"/>
    <property type="match status" value="1"/>
</dbReference>
<protein>
    <submittedName>
        <fullName evidence="6">CRP-like cAMP-binding protein</fullName>
    </submittedName>
</protein>
<dbReference type="SUPFAM" id="SSF51206">
    <property type="entry name" value="cAMP-binding domain-like"/>
    <property type="match status" value="1"/>
</dbReference>
<dbReference type="RefSeq" id="WP_307255570.1">
    <property type="nucleotide sequence ID" value="NZ_JAUSTO010000036.1"/>
</dbReference>
<evidence type="ECO:0000256" key="2">
    <source>
        <dbReference type="ARBA" id="ARBA00023125"/>
    </source>
</evidence>
<dbReference type="GO" id="GO:0003677">
    <property type="term" value="F:DNA binding"/>
    <property type="evidence" value="ECO:0007669"/>
    <property type="project" value="UniProtKB-KW"/>
</dbReference>
<evidence type="ECO:0000256" key="3">
    <source>
        <dbReference type="ARBA" id="ARBA00023163"/>
    </source>
</evidence>
<evidence type="ECO:0000313" key="6">
    <source>
        <dbReference type="EMBL" id="MDQ0153694.1"/>
    </source>
</evidence>
<name>A0AAE3VCE2_9FIRM</name>
<comment type="caution">
    <text evidence="6">The sequence shown here is derived from an EMBL/GenBank/DDBJ whole genome shotgun (WGS) entry which is preliminary data.</text>
</comment>
<evidence type="ECO:0000259" key="4">
    <source>
        <dbReference type="PROSITE" id="PS50042"/>
    </source>
</evidence>
<keyword evidence="3" id="KW-0804">Transcription</keyword>